<dbReference type="InterPro" id="IPR036291">
    <property type="entry name" value="NAD(P)-bd_dom_sf"/>
</dbReference>
<dbReference type="PRINTS" id="PR00076">
    <property type="entry name" value="6PGDHDRGNASE"/>
</dbReference>
<dbReference type="AlphaFoldDB" id="A0AAW2L3G8"/>
<sequence>MESAALSQIGLAGLAVMGQNLALNIAEKGFPISVYNRTTSKVDETLDRAHREGQLPLFGQYTPKDFVLSIKKPRSIIILVKAGAPVDQTIAALSRLHGARRHHHRRRKRVVREHRAPHGRRLR</sequence>
<gene>
    <name evidence="3" type="ORF">Sradi_5649600</name>
</gene>
<proteinExistence type="predicted"/>
<name>A0AAW2L3G8_SESRA</name>
<dbReference type="EMBL" id="JACGWJ010000026">
    <property type="protein sequence ID" value="KAL0312503.1"/>
    <property type="molecule type" value="Genomic_DNA"/>
</dbReference>
<comment type="caution">
    <text evidence="3">The sequence shown here is derived from an EMBL/GenBank/DDBJ whole genome shotgun (WGS) entry which is preliminary data.</text>
</comment>
<feature type="compositionally biased region" description="Basic residues" evidence="1">
    <location>
        <begin position="97"/>
        <end position="123"/>
    </location>
</feature>
<dbReference type="Pfam" id="PF03446">
    <property type="entry name" value="NAD_binding_2"/>
    <property type="match status" value="1"/>
</dbReference>
<dbReference type="InterPro" id="IPR006183">
    <property type="entry name" value="Pgluconate_DH"/>
</dbReference>
<feature type="region of interest" description="Disordered" evidence="1">
    <location>
        <begin position="96"/>
        <end position="123"/>
    </location>
</feature>
<dbReference type="GO" id="GO:0004616">
    <property type="term" value="F:phosphogluconate dehydrogenase (decarboxylating) activity"/>
    <property type="evidence" value="ECO:0007669"/>
    <property type="project" value="InterPro"/>
</dbReference>
<dbReference type="SUPFAM" id="SSF51735">
    <property type="entry name" value="NAD(P)-binding Rossmann-fold domains"/>
    <property type="match status" value="1"/>
</dbReference>
<evidence type="ECO:0000256" key="1">
    <source>
        <dbReference type="SAM" id="MobiDB-lite"/>
    </source>
</evidence>
<dbReference type="PANTHER" id="PTHR11811">
    <property type="entry name" value="6-PHOSPHOGLUCONATE DEHYDROGENASE"/>
    <property type="match status" value="1"/>
</dbReference>
<reference evidence="3" key="1">
    <citation type="submission" date="2020-06" db="EMBL/GenBank/DDBJ databases">
        <authorList>
            <person name="Li T."/>
            <person name="Hu X."/>
            <person name="Zhang T."/>
            <person name="Song X."/>
            <person name="Zhang H."/>
            <person name="Dai N."/>
            <person name="Sheng W."/>
            <person name="Hou X."/>
            <person name="Wei L."/>
        </authorList>
    </citation>
    <scope>NUCLEOTIDE SEQUENCE</scope>
    <source>
        <strain evidence="3">G02</strain>
        <tissue evidence="3">Leaf</tissue>
    </source>
</reference>
<evidence type="ECO:0000313" key="3">
    <source>
        <dbReference type="EMBL" id="KAL0312503.1"/>
    </source>
</evidence>
<dbReference type="GO" id="GO:0050661">
    <property type="term" value="F:NADP binding"/>
    <property type="evidence" value="ECO:0007669"/>
    <property type="project" value="InterPro"/>
</dbReference>
<feature type="domain" description="6-phosphogluconate dehydrogenase NADP-binding" evidence="2">
    <location>
        <begin position="8"/>
        <end position="92"/>
    </location>
</feature>
<dbReference type="Gene3D" id="3.40.50.720">
    <property type="entry name" value="NAD(P)-binding Rossmann-like Domain"/>
    <property type="match status" value="1"/>
</dbReference>
<dbReference type="InterPro" id="IPR006115">
    <property type="entry name" value="6PGDH_NADP-bd"/>
</dbReference>
<evidence type="ECO:0000259" key="2">
    <source>
        <dbReference type="Pfam" id="PF03446"/>
    </source>
</evidence>
<reference evidence="3" key="2">
    <citation type="journal article" date="2024" name="Plant">
        <title>Genomic evolution and insights into agronomic trait innovations of Sesamum species.</title>
        <authorList>
            <person name="Miao H."/>
            <person name="Wang L."/>
            <person name="Qu L."/>
            <person name="Liu H."/>
            <person name="Sun Y."/>
            <person name="Le M."/>
            <person name="Wang Q."/>
            <person name="Wei S."/>
            <person name="Zheng Y."/>
            <person name="Lin W."/>
            <person name="Duan Y."/>
            <person name="Cao H."/>
            <person name="Xiong S."/>
            <person name="Wang X."/>
            <person name="Wei L."/>
            <person name="Li C."/>
            <person name="Ma Q."/>
            <person name="Ju M."/>
            <person name="Zhao R."/>
            <person name="Li G."/>
            <person name="Mu C."/>
            <person name="Tian Q."/>
            <person name="Mei H."/>
            <person name="Zhang T."/>
            <person name="Gao T."/>
            <person name="Zhang H."/>
        </authorList>
    </citation>
    <scope>NUCLEOTIDE SEQUENCE</scope>
    <source>
        <strain evidence="3">G02</strain>
    </source>
</reference>
<organism evidence="3">
    <name type="scientific">Sesamum radiatum</name>
    <name type="common">Black benniseed</name>
    <dbReference type="NCBI Taxonomy" id="300843"/>
    <lineage>
        <taxon>Eukaryota</taxon>
        <taxon>Viridiplantae</taxon>
        <taxon>Streptophyta</taxon>
        <taxon>Embryophyta</taxon>
        <taxon>Tracheophyta</taxon>
        <taxon>Spermatophyta</taxon>
        <taxon>Magnoliopsida</taxon>
        <taxon>eudicotyledons</taxon>
        <taxon>Gunneridae</taxon>
        <taxon>Pentapetalae</taxon>
        <taxon>asterids</taxon>
        <taxon>lamiids</taxon>
        <taxon>Lamiales</taxon>
        <taxon>Pedaliaceae</taxon>
        <taxon>Sesamum</taxon>
    </lineage>
</organism>
<accession>A0AAW2L3G8</accession>
<protein>
    <submittedName>
        <fullName evidence="3">6-phosphogluconate dehydrogenase, decarboxylating 3, chloroplastic</fullName>
    </submittedName>
</protein>